<sequence>MRQPDSHLVPTLNAIIFPIDKRNSCELDLSPVKIAEKTVAHSPAQNKKRSAEGKQNRIERRSIKEENTNKEQEK</sequence>
<accession>A0A195DKP3</accession>
<keyword evidence="3" id="KW-1185">Reference proteome</keyword>
<gene>
    <name evidence="2" type="ORF">ALC57_14463</name>
</gene>
<evidence type="ECO:0000313" key="2">
    <source>
        <dbReference type="EMBL" id="KYN13450.1"/>
    </source>
</evidence>
<feature type="compositionally biased region" description="Basic and acidic residues" evidence="1">
    <location>
        <begin position="49"/>
        <end position="74"/>
    </location>
</feature>
<protein>
    <submittedName>
        <fullName evidence="2">Uncharacterized protein</fullName>
    </submittedName>
</protein>
<proteinExistence type="predicted"/>
<dbReference type="Proteomes" id="UP000078492">
    <property type="component" value="Unassembled WGS sequence"/>
</dbReference>
<organism evidence="2 3">
    <name type="scientific">Trachymyrmex cornetzi</name>
    <dbReference type="NCBI Taxonomy" id="471704"/>
    <lineage>
        <taxon>Eukaryota</taxon>
        <taxon>Metazoa</taxon>
        <taxon>Ecdysozoa</taxon>
        <taxon>Arthropoda</taxon>
        <taxon>Hexapoda</taxon>
        <taxon>Insecta</taxon>
        <taxon>Pterygota</taxon>
        <taxon>Neoptera</taxon>
        <taxon>Endopterygota</taxon>
        <taxon>Hymenoptera</taxon>
        <taxon>Apocrita</taxon>
        <taxon>Aculeata</taxon>
        <taxon>Formicoidea</taxon>
        <taxon>Formicidae</taxon>
        <taxon>Myrmicinae</taxon>
        <taxon>Trachymyrmex</taxon>
    </lineage>
</organism>
<name>A0A195DKP3_9HYME</name>
<evidence type="ECO:0000256" key="1">
    <source>
        <dbReference type="SAM" id="MobiDB-lite"/>
    </source>
</evidence>
<dbReference type="AlphaFoldDB" id="A0A195DKP3"/>
<evidence type="ECO:0000313" key="3">
    <source>
        <dbReference type="Proteomes" id="UP000078492"/>
    </source>
</evidence>
<feature type="region of interest" description="Disordered" evidence="1">
    <location>
        <begin position="38"/>
        <end position="74"/>
    </location>
</feature>
<dbReference type="EMBL" id="KQ980765">
    <property type="protein sequence ID" value="KYN13450.1"/>
    <property type="molecule type" value="Genomic_DNA"/>
</dbReference>
<reference evidence="2 3" key="1">
    <citation type="submission" date="2015-09" db="EMBL/GenBank/DDBJ databases">
        <title>Trachymyrmex cornetzi WGS genome.</title>
        <authorList>
            <person name="Nygaard S."/>
            <person name="Hu H."/>
            <person name="Boomsma J."/>
            <person name="Zhang G."/>
        </authorList>
    </citation>
    <scope>NUCLEOTIDE SEQUENCE [LARGE SCALE GENOMIC DNA]</scope>
    <source>
        <strain evidence="2">Tcor2-1</strain>
        <tissue evidence="2">Whole body</tissue>
    </source>
</reference>